<dbReference type="PANTHER" id="PTHR21366">
    <property type="entry name" value="GLYOXALASE FAMILY PROTEIN"/>
    <property type="match status" value="1"/>
</dbReference>
<accession>Q07S60</accession>
<dbReference type="GO" id="GO:0051213">
    <property type="term" value="F:dioxygenase activity"/>
    <property type="evidence" value="ECO:0007669"/>
    <property type="project" value="UniProtKB-KW"/>
</dbReference>
<organism evidence="2">
    <name type="scientific">Rhodopseudomonas palustris (strain BisA53)</name>
    <dbReference type="NCBI Taxonomy" id="316055"/>
    <lineage>
        <taxon>Bacteria</taxon>
        <taxon>Pseudomonadati</taxon>
        <taxon>Pseudomonadota</taxon>
        <taxon>Alphaproteobacteria</taxon>
        <taxon>Hyphomicrobiales</taxon>
        <taxon>Nitrobacteraceae</taxon>
        <taxon>Rhodopseudomonas</taxon>
    </lineage>
</organism>
<reference evidence="2" key="1">
    <citation type="submission" date="2006-09" db="EMBL/GenBank/DDBJ databases">
        <title>Complete sequence of Rhodopseudomonas palustris BisA53.</title>
        <authorList>
            <consortium name="US DOE Joint Genome Institute"/>
            <person name="Copeland A."/>
            <person name="Lucas S."/>
            <person name="Lapidus A."/>
            <person name="Barry K."/>
            <person name="Detter J.C."/>
            <person name="Glavina del Rio T."/>
            <person name="Hammon N."/>
            <person name="Israni S."/>
            <person name="Dalin E."/>
            <person name="Tice H."/>
            <person name="Pitluck S."/>
            <person name="Chain P."/>
            <person name="Malfatti S."/>
            <person name="Shin M."/>
            <person name="Vergez L."/>
            <person name="Schmutz J."/>
            <person name="Larimer F."/>
            <person name="Land M."/>
            <person name="Hauser L."/>
            <person name="Pelletier D.A."/>
            <person name="Kyrpides N."/>
            <person name="Kim E."/>
            <person name="Harwood C.S."/>
            <person name="Oda Y."/>
            <person name="Richardson P."/>
        </authorList>
    </citation>
    <scope>NUCLEOTIDE SEQUENCE [LARGE SCALE GENOMIC DNA]</scope>
    <source>
        <strain evidence="2">BisA53</strain>
    </source>
</reference>
<keyword evidence="2" id="KW-0560">Oxidoreductase</keyword>
<evidence type="ECO:0000259" key="1">
    <source>
        <dbReference type="PROSITE" id="PS51819"/>
    </source>
</evidence>
<dbReference type="EMBL" id="CP000463">
    <property type="protein sequence ID" value="ABJ05224.1"/>
    <property type="molecule type" value="Genomic_DNA"/>
</dbReference>
<sequence>MLRTNGVMESAIYVDDLHRARAFYGEVIGLRAMHEDDRMTAYDAGAHSAFLVFERGSSTSPIPLPGGVIPPHDGQGPLHFAFAIAADDLALWEQRLAAREIAIEGRVRWPRGGESIYFRDPDGHLVELATPGLWANY</sequence>
<protein>
    <submittedName>
        <fullName evidence="2">Glyoxalase/bleomycin resistance protein/dioxygenase</fullName>
    </submittedName>
</protein>
<name>Q07S60_RHOP5</name>
<evidence type="ECO:0000313" key="2">
    <source>
        <dbReference type="EMBL" id="ABJ05224.1"/>
    </source>
</evidence>
<dbReference type="PROSITE" id="PS51819">
    <property type="entry name" value="VOC"/>
    <property type="match status" value="1"/>
</dbReference>
<dbReference type="KEGG" id="rpe:RPE_1272"/>
<dbReference type="Gene3D" id="3.10.180.10">
    <property type="entry name" value="2,3-Dihydroxybiphenyl 1,2-Dioxygenase, domain 1"/>
    <property type="match status" value="1"/>
</dbReference>
<dbReference type="InterPro" id="IPR029068">
    <property type="entry name" value="Glyas_Bleomycin-R_OHBP_Dase"/>
</dbReference>
<dbReference type="Pfam" id="PF00903">
    <property type="entry name" value="Glyoxalase"/>
    <property type="match status" value="1"/>
</dbReference>
<dbReference type="SUPFAM" id="SSF54593">
    <property type="entry name" value="Glyoxalase/Bleomycin resistance protein/Dihydroxybiphenyl dioxygenase"/>
    <property type="match status" value="1"/>
</dbReference>
<feature type="domain" description="VOC" evidence="1">
    <location>
        <begin position="3"/>
        <end position="131"/>
    </location>
</feature>
<dbReference type="eggNOG" id="COG0346">
    <property type="taxonomic scope" value="Bacteria"/>
</dbReference>
<gene>
    <name evidence="2" type="ordered locus">RPE_1272</name>
</gene>
<dbReference type="PANTHER" id="PTHR21366:SF22">
    <property type="entry name" value="VOC DOMAIN-CONTAINING PROTEIN"/>
    <property type="match status" value="1"/>
</dbReference>
<dbReference type="InterPro" id="IPR050383">
    <property type="entry name" value="GlyoxalaseI/FosfomycinResist"/>
</dbReference>
<keyword evidence="2" id="KW-0223">Dioxygenase</keyword>
<dbReference type="InterPro" id="IPR004360">
    <property type="entry name" value="Glyas_Fos-R_dOase_dom"/>
</dbReference>
<dbReference type="HOGENOM" id="CLU_099500_2_0_5"/>
<dbReference type="STRING" id="316055.RPE_1272"/>
<dbReference type="InterPro" id="IPR037523">
    <property type="entry name" value="VOC_core"/>
</dbReference>
<proteinExistence type="predicted"/>
<dbReference type="OrthoDB" id="9812656at2"/>
<dbReference type="AlphaFoldDB" id="Q07S60"/>